<protein>
    <submittedName>
        <fullName evidence="2">Uncharacterized protein</fullName>
    </submittedName>
</protein>
<name>A0A9W9FI85_9EURO</name>
<proteinExistence type="predicted"/>
<gene>
    <name evidence="2" type="ORF">N7456_006770</name>
</gene>
<reference evidence="2" key="2">
    <citation type="journal article" date="2023" name="IMA Fungus">
        <title>Comparative genomic study of the Penicillium genus elucidates a diverse pangenome and 15 lateral gene transfer events.</title>
        <authorList>
            <person name="Petersen C."/>
            <person name="Sorensen T."/>
            <person name="Nielsen M.R."/>
            <person name="Sondergaard T.E."/>
            <person name="Sorensen J.L."/>
            <person name="Fitzpatrick D.A."/>
            <person name="Frisvad J.C."/>
            <person name="Nielsen K.L."/>
        </authorList>
    </citation>
    <scope>NUCLEOTIDE SEQUENCE</scope>
    <source>
        <strain evidence="2">IBT 30069</strain>
    </source>
</reference>
<accession>A0A9W9FI85</accession>
<keyword evidence="3" id="KW-1185">Reference proteome</keyword>
<evidence type="ECO:0000313" key="3">
    <source>
        <dbReference type="Proteomes" id="UP001149165"/>
    </source>
</evidence>
<evidence type="ECO:0000313" key="2">
    <source>
        <dbReference type="EMBL" id="KAJ5100718.1"/>
    </source>
</evidence>
<organism evidence="2 3">
    <name type="scientific">Penicillium angulare</name>
    <dbReference type="NCBI Taxonomy" id="116970"/>
    <lineage>
        <taxon>Eukaryota</taxon>
        <taxon>Fungi</taxon>
        <taxon>Dikarya</taxon>
        <taxon>Ascomycota</taxon>
        <taxon>Pezizomycotina</taxon>
        <taxon>Eurotiomycetes</taxon>
        <taxon>Eurotiomycetidae</taxon>
        <taxon>Eurotiales</taxon>
        <taxon>Aspergillaceae</taxon>
        <taxon>Penicillium</taxon>
    </lineage>
</organism>
<feature type="region of interest" description="Disordered" evidence="1">
    <location>
        <begin position="24"/>
        <end position="49"/>
    </location>
</feature>
<reference evidence="2" key="1">
    <citation type="submission" date="2022-11" db="EMBL/GenBank/DDBJ databases">
        <authorList>
            <person name="Petersen C."/>
        </authorList>
    </citation>
    <scope>NUCLEOTIDE SEQUENCE</scope>
    <source>
        <strain evidence="2">IBT 30069</strain>
    </source>
</reference>
<dbReference type="Pfam" id="PF12511">
    <property type="entry name" value="DUF3716"/>
    <property type="match status" value="1"/>
</dbReference>
<dbReference type="Proteomes" id="UP001149165">
    <property type="component" value="Unassembled WGS sequence"/>
</dbReference>
<dbReference type="AlphaFoldDB" id="A0A9W9FI85"/>
<dbReference type="InterPro" id="IPR022190">
    <property type="entry name" value="DUF3716"/>
</dbReference>
<evidence type="ECO:0000256" key="1">
    <source>
        <dbReference type="SAM" id="MobiDB-lite"/>
    </source>
</evidence>
<dbReference type="EMBL" id="JAPQKH010000004">
    <property type="protein sequence ID" value="KAJ5100718.1"/>
    <property type="molecule type" value="Genomic_DNA"/>
</dbReference>
<sequence length="254" mass="28533">MGMILKKRENYILVKFTNNQESDRTLTTKYKDPLDKHEPPREDEGQGDSPGYWAAYAAKHIWRQGYKKFARHGKKTPMVLTEALAKSPVVREPVLNPRFLGRVFTGGQYLEFISKRKDRFEAFQIQARGCRRDGDEACGCCRAGHGFYASCVRFEGLGGSYLVCANCHRGAQGARCDFHKSRITANAPTQNNEKIESNIITQDVSSNVIDTLHQEVKNLLEKIDTVLDTMESASSILQHIPSLNNNTESSDTSA</sequence>
<dbReference type="OrthoDB" id="4369520at2759"/>
<feature type="compositionally biased region" description="Basic and acidic residues" evidence="1">
    <location>
        <begin position="24"/>
        <end position="44"/>
    </location>
</feature>
<comment type="caution">
    <text evidence="2">The sequence shown here is derived from an EMBL/GenBank/DDBJ whole genome shotgun (WGS) entry which is preliminary data.</text>
</comment>